<dbReference type="InterPro" id="IPR021856">
    <property type="entry name" value="DUF3465"/>
</dbReference>
<accession>A0A932HYW7</accession>
<evidence type="ECO:0000313" key="2">
    <source>
        <dbReference type="EMBL" id="MBI3128264.1"/>
    </source>
</evidence>
<gene>
    <name evidence="2" type="ORF">HYZ11_11715</name>
</gene>
<sequence>MGAGSPASGAASAAPPPAEAPARPGLSVRGAFEGHRSGVWLRARGVVSRLLRDDLEGQRHQRFVLRLADGLTVLVSHNITVAPRVPAGKGDEVEVYGRYEWNKRGGVIHWTHRDPKGRREGGWIRHKGEVYR</sequence>
<proteinExistence type="predicted"/>
<dbReference type="EMBL" id="JACPUR010000025">
    <property type="protein sequence ID" value="MBI3128264.1"/>
    <property type="molecule type" value="Genomic_DNA"/>
</dbReference>
<evidence type="ECO:0000313" key="3">
    <source>
        <dbReference type="Proteomes" id="UP000782312"/>
    </source>
</evidence>
<dbReference type="AlphaFoldDB" id="A0A932HYW7"/>
<evidence type="ECO:0000256" key="1">
    <source>
        <dbReference type="SAM" id="MobiDB-lite"/>
    </source>
</evidence>
<dbReference type="Pfam" id="PF11948">
    <property type="entry name" value="DUF3465"/>
    <property type="match status" value="1"/>
</dbReference>
<organism evidence="2 3">
    <name type="scientific">Tectimicrobiota bacterium</name>
    <dbReference type="NCBI Taxonomy" id="2528274"/>
    <lineage>
        <taxon>Bacteria</taxon>
        <taxon>Pseudomonadati</taxon>
        <taxon>Nitrospinota/Tectimicrobiota group</taxon>
        <taxon>Candidatus Tectimicrobiota</taxon>
    </lineage>
</organism>
<dbReference type="Proteomes" id="UP000782312">
    <property type="component" value="Unassembled WGS sequence"/>
</dbReference>
<reference evidence="2" key="1">
    <citation type="submission" date="2020-07" db="EMBL/GenBank/DDBJ databases">
        <title>Huge and variable diversity of episymbiotic CPR bacteria and DPANN archaea in groundwater ecosystems.</title>
        <authorList>
            <person name="He C.Y."/>
            <person name="Keren R."/>
            <person name="Whittaker M."/>
            <person name="Farag I.F."/>
            <person name="Doudna J."/>
            <person name="Cate J.H.D."/>
            <person name="Banfield J.F."/>
        </authorList>
    </citation>
    <scope>NUCLEOTIDE SEQUENCE</scope>
    <source>
        <strain evidence="2">NC_groundwater_763_Ag_S-0.2um_68_21</strain>
    </source>
</reference>
<comment type="caution">
    <text evidence="2">The sequence shown here is derived from an EMBL/GenBank/DDBJ whole genome shotgun (WGS) entry which is preliminary data.</text>
</comment>
<protein>
    <submittedName>
        <fullName evidence="2">DUF3465 domain-containing protein</fullName>
    </submittedName>
</protein>
<feature type="compositionally biased region" description="Low complexity" evidence="1">
    <location>
        <begin position="1"/>
        <end position="13"/>
    </location>
</feature>
<name>A0A932HYW7_UNCTE</name>
<feature type="region of interest" description="Disordered" evidence="1">
    <location>
        <begin position="1"/>
        <end position="26"/>
    </location>
</feature>